<feature type="region of interest" description="Disordered" evidence="1">
    <location>
        <begin position="64"/>
        <end position="83"/>
    </location>
</feature>
<dbReference type="Proteomes" id="UP000256964">
    <property type="component" value="Unassembled WGS sequence"/>
</dbReference>
<gene>
    <name evidence="2" type="ORF">OH76DRAFT_1134029</name>
</gene>
<keyword evidence="3" id="KW-1185">Reference proteome</keyword>
<accession>A0A371CUL8</accession>
<sequence>MYLCEHRGQCYIHMVQPYKLLTARESCPCSTPPSAGLSSRPLPAHAALANLCDGHRVARSIARSRLRHPPDTSPPSARMDTGAIPEGEDILEVTTDIVVLRSAPYASCPCARRRATAARAWAAPFESPVHTRRALCLTYIASRAAELSARELVGRSGSGQRMPRRVRGALLAGPACPRCSP</sequence>
<evidence type="ECO:0000313" key="3">
    <source>
        <dbReference type="Proteomes" id="UP000256964"/>
    </source>
</evidence>
<proteinExistence type="predicted"/>
<dbReference type="AlphaFoldDB" id="A0A371CUL8"/>
<evidence type="ECO:0000313" key="2">
    <source>
        <dbReference type="EMBL" id="RDX43979.1"/>
    </source>
</evidence>
<name>A0A371CUL8_9APHY</name>
<dbReference type="EMBL" id="KZ857457">
    <property type="protein sequence ID" value="RDX43979.1"/>
    <property type="molecule type" value="Genomic_DNA"/>
</dbReference>
<evidence type="ECO:0000256" key="1">
    <source>
        <dbReference type="SAM" id="MobiDB-lite"/>
    </source>
</evidence>
<reference evidence="2 3" key="1">
    <citation type="journal article" date="2018" name="Biotechnol. Biofuels">
        <title>Integrative visual omics of the white-rot fungus Polyporus brumalis exposes the biotechnological potential of its oxidative enzymes for delignifying raw plant biomass.</title>
        <authorList>
            <person name="Miyauchi S."/>
            <person name="Rancon A."/>
            <person name="Drula E."/>
            <person name="Hage H."/>
            <person name="Chaduli D."/>
            <person name="Favel A."/>
            <person name="Grisel S."/>
            <person name="Henrissat B."/>
            <person name="Herpoel-Gimbert I."/>
            <person name="Ruiz-Duenas F.J."/>
            <person name="Chevret D."/>
            <person name="Hainaut M."/>
            <person name="Lin J."/>
            <person name="Wang M."/>
            <person name="Pangilinan J."/>
            <person name="Lipzen A."/>
            <person name="Lesage-Meessen L."/>
            <person name="Navarro D."/>
            <person name="Riley R."/>
            <person name="Grigoriev I.V."/>
            <person name="Zhou S."/>
            <person name="Raouche S."/>
            <person name="Rosso M.N."/>
        </authorList>
    </citation>
    <scope>NUCLEOTIDE SEQUENCE [LARGE SCALE GENOMIC DNA]</scope>
    <source>
        <strain evidence="2 3">BRFM 1820</strain>
    </source>
</reference>
<organism evidence="2 3">
    <name type="scientific">Lentinus brumalis</name>
    <dbReference type="NCBI Taxonomy" id="2498619"/>
    <lineage>
        <taxon>Eukaryota</taxon>
        <taxon>Fungi</taxon>
        <taxon>Dikarya</taxon>
        <taxon>Basidiomycota</taxon>
        <taxon>Agaricomycotina</taxon>
        <taxon>Agaricomycetes</taxon>
        <taxon>Polyporales</taxon>
        <taxon>Polyporaceae</taxon>
        <taxon>Lentinus</taxon>
    </lineage>
</organism>
<protein>
    <submittedName>
        <fullName evidence="2">Uncharacterized protein</fullName>
    </submittedName>
</protein>